<dbReference type="EMBL" id="DS114119">
    <property type="protein sequence ID" value="EAX90311.1"/>
    <property type="molecule type" value="Genomic_DNA"/>
</dbReference>
<sequence>MAFKIQTLLFLSSMMTVLFLASALFLEYKYLKTSMLYLIFKGRYRYIFYSMISVMFFAVLLEFVIYLDPSKSRLIYYSAYTLVTLSEIGLMTYGIGFIKMDEKQLKDVWTNVTYQDQFSKIEKALRCCGYSNVLMSASGKCVYTTVCQEVFSNEESYRRTATIILVFSSILFQIYNYHAIYTISGPRKVKPSEFEDLIESAQ</sequence>
<accession>A2FXS0</accession>
<dbReference type="VEuPathDB" id="TrichDB:TVAG_446110"/>
<proteinExistence type="predicted"/>
<name>A2FXS0_TRIV3</name>
<keyword evidence="1" id="KW-1133">Transmembrane helix</keyword>
<dbReference type="AlphaFoldDB" id="A2FXS0"/>
<keyword evidence="1" id="KW-0812">Transmembrane</keyword>
<feature type="transmembrane region" description="Helical" evidence="1">
    <location>
        <begin position="161"/>
        <end position="180"/>
    </location>
</feature>
<dbReference type="KEGG" id="tva:4747994"/>
<protein>
    <recommendedName>
        <fullName evidence="4">Tetraspanin family protein</fullName>
    </recommendedName>
</protein>
<dbReference type="InParanoid" id="A2FXS0"/>
<keyword evidence="3" id="KW-1185">Reference proteome</keyword>
<keyword evidence="1" id="KW-0472">Membrane</keyword>
<feature type="transmembrane region" description="Helical" evidence="1">
    <location>
        <begin position="7"/>
        <end position="26"/>
    </location>
</feature>
<evidence type="ECO:0000313" key="3">
    <source>
        <dbReference type="Proteomes" id="UP000001542"/>
    </source>
</evidence>
<dbReference type="Proteomes" id="UP000001542">
    <property type="component" value="Unassembled WGS sequence"/>
</dbReference>
<feature type="transmembrane region" description="Helical" evidence="1">
    <location>
        <begin position="46"/>
        <end position="67"/>
    </location>
</feature>
<reference evidence="2" key="2">
    <citation type="journal article" date="2007" name="Science">
        <title>Draft genome sequence of the sexually transmitted pathogen Trichomonas vaginalis.</title>
        <authorList>
            <person name="Carlton J.M."/>
            <person name="Hirt R.P."/>
            <person name="Silva J.C."/>
            <person name="Delcher A.L."/>
            <person name="Schatz M."/>
            <person name="Zhao Q."/>
            <person name="Wortman J.R."/>
            <person name="Bidwell S.L."/>
            <person name="Alsmark U.C.M."/>
            <person name="Besteiro S."/>
            <person name="Sicheritz-Ponten T."/>
            <person name="Noel C.J."/>
            <person name="Dacks J.B."/>
            <person name="Foster P.G."/>
            <person name="Simillion C."/>
            <person name="Van de Peer Y."/>
            <person name="Miranda-Saavedra D."/>
            <person name="Barton G.J."/>
            <person name="Westrop G.D."/>
            <person name="Mueller S."/>
            <person name="Dessi D."/>
            <person name="Fiori P.L."/>
            <person name="Ren Q."/>
            <person name="Paulsen I."/>
            <person name="Zhang H."/>
            <person name="Bastida-Corcuera F.D."/>
            <person name="Simoes-Barbosa A."/>
            <person name="Brown M.T."/>
            <person name="Hayes R.D."/>
            <person name="Mukherjee M."/>
            <person name="Okumura C.Y."/>
            <person name="Schneider R."/>
            <person name="Smith A.J."/>
            <person name="Vanacova S."/>
            <person name="Villalvazo M."/>
            <person name="Haas B.J."/>
            <person name="Pertea M."/>
            <person name="Feldblyum T.V."/>
            <person name="Utterback T.R."/>
            <person name="Shu C.L."/>
            <person name="Osoegawa K."/>
            <person name="de Jong P.J."/>
            <person name="Hrdy I."/>
            <person name="Horvathova L."/>
            <person name="Zubacova Z."/>
            <person name="Dolezal P."/>
            <person name="Malik S.B."/>
            <person name="Logsdon J.M. Jr."/>
            <person name="Henze K."/>
            <person name="Gupta A."/>
            <person name="Wang C.C."/>
            <person name="Dunne R.L."/>
            <person name="Upcroft J.A."/>
            <person name="Upcroft P."/>
            <person name="White O."/>
            <person name="Salzberg S.L."/>
            <person name="Tang P."/>
            <person name="Chiu C.-H."/>
            <person name="Lee Y.-S."/>
            <person name="Embley T.M."/>
            <person name="Coombs G.H."/>
            <person name="Mottram J.C."/>
            <person name="Tachezy J."/>
            <person name="Fraser-Liggett C.M."/>
            <person name="Johnson P.J."/>
        </authorList>
    </citation>
    <scope>NUCLEOTIDE SEQUENCE [LARGE SCALE GENOMIC DNA]</scope>
    <source>
        <strain evidence="2">G3</strain>
    </source>
</reference>
<evidence type="ECO:0008006" key="4">
    <source>
        <dbReference type="Google" id="ProtNLM"/>
    </source>
</evidence>
<feature type="transmembrane region" description="Helical" evidence="1">
    <location>
        <begin position="74"/>
        <end position="98"/>
    </location>
</feature>
<organism evidence="2 3">
    <name type="scientific">Trichomonas vaginalis (strain ATCC PRA-98 / G3)</name>
    <dbReference type="NCBI Taxonomy" id="412133"/>
    <lineage>
        <taxon>Eukaryota</taxon>
        <taxon>Metamonada</taxon>
        <taxon>Parabasalia</taxon>
        <taxon>Trichomonadida</taxon>
        <taxon>Trichomonadidae</taxon>
        <taxon>Trichomonas</taxon>
    </lineage>
</organism>
<evidence type="ECO:0000313" key="2">
    <source>
        <dbReference type="EMBL" id="EAX90311.1"/>
    </source>
</evidence>
<reference evidence="2" key="1">
    <citation type="submission" date="2006-10" db="EMBL/GenBank/DDBJ databases">
        <authorList>
            <person name="Amadeo P."/>
            <person name="Zhao Q."/>
            <person name="Wortman J."/>
            <person name="Fraser-Liggett C."/>
            <person name="Carlton J."/>
        </authorList>
    </citation>
    <scope>NUCLEOTIDE SEQUENCE</scope>
    <source>
        <strain evidence="2">G3</strain>
    </source>
</reference>
<gene>
    <name evidence="2" type="ORF">TVAG_446110</name>
</gene>
<dbReference type="VEuPathDB" id="TrichDB:TVAGG3_1006210"/>
<evidence type="ECO:0000256" key="1">
    <source>
        <dbReference type="SAM" id="Phobius"/>
    </source>
</evidence>
<dbReference type="RefSeq" id="XP_001303241.1">
    <property type="nucleotide sequence ID" value="XM_001303240.1"/>
</dbReference>